<reference evidence="3" key="1">
    <citation type="journal article" date="2020" name="Fungal Divers.">
        <title>Resolving the Mortierellaceae phylogeny through synthesis of multi-gene phylogenetics and phylogenomics.</title>
        <authorList>
            <person name="Vandepol N."/>
            <person name="Liber J."/>
            <person name="Desiro A."/>
            <person name="Na H."/>
            <person name="Kennedy M."/>
            <person name="Barry K."/>
            <person name="Grigoriev I.V."/>
            <person name="Miller A.N."/>
            <person name="O'Donnell K."/>
            <person name="Stajich J.E."/>
            <person name="Bonito G."/>
        </authorList>
    </citation>
    <scope>NUCLEOTIDE SEQUENCE</scope>
    <source>
        <strain evidence="3">BC1065</strain>
    </source>
</reference>
<dbReference type="PANTHER" id="PTHR47934">
    <property type="entry name" value="PENTATRICOPEPTIDE REPEAT-CONTAINING PROTEIN PET309, MITOCHONDRIAL"/>
    <property type="match status" value="1"/>
</dbReference>
<feature type="region of interest" description="Disordered" evidence="2">
    <location>
        <begin position="50"/>
        <end position="72"/>
    </location>
</feature>
<feature type="region of interest" description="Disordered" evidence="2">
    <location>
        <begin position="1038"/>
        <end position="1062"/>
    </location>
</feature>
<dbReference type="PROSITE" id="PS51375">
    <property type="entry name" value="PPR"/>
    <property type="match status" value="2"/>
</dbReference>
<dbReference type="InterPro" id="IPR011990">
    <property type="entry name" value="TPR-like_helical_dom_sf"/>
</dbReference>
<dbReference type="Pfam" id="PF13812">
    <property type="entry name" value="PPR_3"/>
    <property type="match status" value="1"/>
</dbReference>
<feature type="repeat" description="PPR" evidence="1">
    <location>
        <begin position="722"/>
        <end position="756"/>
    </location>
</feature>
<dbReference type="Gene3D" id="1.25.40.10">
    <property type="entry name" value="Tetratricopeptide repeat domain"/>
    <property type="match status" value="1"/>
</dbReference>
<sequence>MARRVSGHLPQHGQPINNITTPFTAQPAPAGEDTIQSWRHSQSRYAFANTTQRRICTSSSSPAPSGYPSTLTQSERAAIDLESKTISRSEQGVQRGDSATPLSTATSTSASASTSAPPRPKSSRHKHHSVPHSEFRALLKSLTQHSANTKNNKQLRRSSGARGNKESSRARAQDGVQDGFPSASIQSSKSQGSAFLSSGGIEQIWQKYTHLAWYGSDSPSRNGADGPVGAESHRPPRLSLREYDQLMDLVGLHTASQRQGGARERRILQLYDDARSIGLAPTTRMYSWTLEAAFAEMATPATILAIHDDFVRSHRHQGTAMAPTPSKDAWKRDHKLLLTIIVRGFANRGMILQGIEFLDRTVHYEDPALVQTLYGQLINTHFAHGHDHHTHPIPKDKVEQDRIIEFFRKNATVPYHRVRKLMSQLERSADGPILIKELSSHGLGSLLIQLREQQSLGALLVSLLRQSQVDEAVRLLDVMVDKDILPPLKTIRTRLMRGMSSQDDDNSDNDGQWTQQEQVLQAWDDATGRRGLFAAEALNALPDEREIDLEHDPLTVASRARVWTEQPRLQWALQERSTREYEVMIESLIRDQELGTAVNAAKYFAHRGWQSGQMDFRQLNSWMINYGHSDRFVQYFHVRYLMGPLARPDLHAFRRFIYAACRRSDLYTALSLFQIVKTTHPEWELDASLYNPIISTASTIPGRMPVAEKMFQTMRQNGVTPDLYTFHALLNGYANNDQLESAKQIPPLMLQQGLEPTTKTLNLVIKAYLRSRNNVSTSRRLLNIMERSPKSVGPDQVTINMLLESYYKVGNDAWLDQFLDTYVASITGAGTSVEATTSEHVQPQPQPQTDDLEVESSTKSRSSAHKSPKPSPPPSLPLSTNSIHEHLVALVQQRKEGRGGKHDYWTMYSALRLALRKTDISAKEVWILWDLVKDQILAPSGLPATHVPFTKVIASENSGSSGGGNSSSSSSSKKSVLDSNTSQKAESRTMSDADYFKYTSLQLFWHAFKYKGEMYGIKLVNRHVQTLFPDKALQSLYSSPSSTPLPSDSESQASTLTKTQQQPPLILSSKTWRILSKQMTVQSKQAAAIRWETWKATQKQAKGEREHAKYQFRATKREAVRVKRRQQMVTKERFGTSWSHRPTEQEKEAKEEREER</sequence>
<dbReference type="InterPro" id="IPR051114">
    <property type="entry name" value="Mito_RNA_Proc_CCM1"/>
</dbReference>
<feature type="compositionally biased region" description="Basic residues" evidence="2">
    <location>
        <begin position="121"/>
        <end position="130"/>
    </location>
</feature>
<feature type="region of interest" description="Disordered" evidence="2">
    <location>
        <begin position="145"/>
        <end position="193"/>
    </location>
</feature>
<feature type="compositionally biased region" description="Low complexity" evidence="2">
    <location>
        <begin position="98"/>
        <end position="116"/>
    </location>
</feature>
<feature type="compositionally biased region" description="Polar residues" evidence="2">
    <location>
        <begin position="834"/>
        <end position="849"/>
    </location>
</feature>
<dbReference type="Proteomes" id="UP000807716">
    <property type="component" value="Unassembled WGS sequence"/>
</dbReference>
<dbReference type="GO" id="GO:0003729">
    <property type="term" value="F:mRNA binding"/>
    <property type="evidence" value="ECO:0007669"/>
    <property type="project" value="TreeGrafter"/>
</dbReference>
<evidence type="ECO:0000256" key="2">
    <source>
        <dbReference type="SAM" id="MobiDB-lite"/>
    </source>
</evidence>
<evidence type="ECO:0008006" key="5">
    <source>
        <dbReference type="Google" id="ProtNLM"/>
    </source>
</evidence>
<evidence type="ECO:0000256" key="1">
    <source>
        <dbReference type="PROSITE-ProRule" id="PRU00708"/>
    </source>
</evidence>
<protein>
    <recommendedName>
        <fullName evidence="5">Pentatricopeptide repeat-containing protein</fullName>
    </recommendedName>
</protein>
<organism evidence="3 4">
    <name type="scientific">Actinomortierella ambigua</name>
    <dbReference type="NCBI Taxonomy" id="1343610"/>
    <lineage>
        <taxon>Eukaryota</taxon>
        <taxon>Fungi</taxon>
        <taxon>Fungi incertae sedis</taxon>
        <taxon>Mucoromycota</taxon>
        <taxon>Mortierellomycotina</taxon>
        <taxon>Mortierellomycetes</taxon>
        <taxon>Mortierellales</taxon>
        <taxon>Mortierellaceae</taxon>
        <taxon>Actinomortierella</taxon>
    </lineage>
</organism>
<dbReference type="GO" id="GO:0007005">
    <property type="term" value="P:mitochondrion organization"/>
    <property type="evidence" value="ECO:0007669"/>
    <property type="project" value="TreeGrafter"/>
</dbReference>
<comment type="caution">
    <text evidence="3">The sequence shown here is derived from an EMBL/GenBank/DDBJ whole genome shotgun (WGS) entry which is preliminary data.</text>
</comment>
<name>A0A9P6QAP3_9FUNG</name>
<evidence type="ECO:0000313" key="3">
    <source>
        <dbReference type="EMBL" id="KAG0263640.1"/>
    </source>
</evidence>
<dbReference type="OrthoDB" id="185373at2759"/>
<dbReference type="PANTHER" id="PTHR47934:SF6">
    <property type="entry name" value="MITOCHONDRIAL GROUP I INTRON SPLICING FACTOR CCM1-RELATED"/>
    <property type="match status" value="1"/>
</dbReference>
<keyword evidence="4" id="KW-1185">Reference proteome</keyword>
<accession>A0A9P6QAP3</accession>
<feature type="compositionally biased region" description="Basic and acidic residues" evidence="2">
    <location>
        <begin position="1141"/>
        <end position="1156"/>
    </location>
</feature>
<feature type="compositionally biased region" description="Basic and acidic residues" evidence="2">
    <location>
        <begin position="163"/>
        <end position="172"/>
    </location>
</feature>
<dbReference type="InterPro" id="IPR002885">
    <property type="entry name" value="PPR_rpt"/>
</dbReference>
<gene>
    <name evidence="3" type="ORF">DFQ27_001651</name>
</gene>
<feature type="compositionally biased region" description="Low complexity" evidence="2">
    <location>
        <begin position="1038"/>
        <end position="1051"/>
    </location>
</feature>
<dbReference type="AlphaFoldDB" id="A0A9P6QAP3"/>
<feature type="repeat" description="PPR" evidence="1">
    <location>
        <begin position="686"/>
        <end position="721"/>
    </location>
</feature>
<feature type="compositionally biased region" description="Low complexity" evidence="2">
    <location>
        <begin position="182"/>
        <end position="193"/>
    </location>
</feature>
<feature type="region of interest" description="Disordered" evidence="2">
    <location>
        <begin position="84"/>
        <end position="132"/>
    </location>
</feature>
<feature type="region of interest" description="Disordered" evidence="2">
    <location>
        <begin position="1123"/>
        <end position="1156"/>
    </location>
</feature>
<feature type="compositionally biased region" description="Polar residues" evidence="2">
    <location>
        <begin position="14"/>
        <end position="24"/>
    </location>
</feature>
<feature type="compositionally biased region" description="Low complexity" evidence="2">
    <location>
        <begin position="58"/>
        <end position="69"/>
    </location>
</feature>
<proteinExistence type="predicted"/>
<dbReference type="GO" id="GO:0006396">
    <property type="term" value="P:RNA processing"/>
    <property type="evidence" value="ECO:0007669"/>
    <property type="project" value="TreeGrafter"/>
</dbReference>
<feature type="region of interest" description="Disordered" evidence="2">
    <location>
        <begin position="956"/>
        <end position="985"/>
    </location>
</feature>
<evidence type="ECO:0000313" key="4">
    <source>
        <dbReference type="Proteomes" id="UP000807716"/>
    </source>
</evidence>
<feature type="compositionally biased region" description="Polar residues" evidence="2">
    <location>
        <begin position="1052"/>
        <end position="1062"/>
    </location>
</feature>
<feature type="region of interest" description="Disordered" evidence="2">
    <location>
        <begin position="1"/>
        <end position="33"/>
    </location>
</feature>
<dbReference type="EMBL" id="JAAAJB010000157">
    <property type="protein sequence ID" value="KAG0263640.1"/>
    <property type="molecule type" value="Genomic_DNA"/>
</dbReference>
<feature type="region of interest" description="Disordered" evidence="2">
    <location>
        <begin position="834"/>
        <end position="880"/>
    </location>
</feature>
<dbReference type="GO" id="GO:0005739">
    <property type="term" value="C:mitochondrion"/>
    <property type="evidence" value="ECO:0007669"/>
    <property type="project" value="TreeGrafter"/>
</dbReference>